<evidence type="ECO:0000313" key="3">
    <source>
        <dbReference type="EMBL" id="KAK3092623.1"/>
    </source>
</evidence>
<evidence type="ECO:0000259" key="2">
    <source>
        <dbReference type="SMART" id="SM00225"/>
    </source>
</evidence>
<dbReference type="Pfam" id="PF02214">
    <property type="entry name" value="BTB_2"/>
    <property type="match status" value="1"/>
</dbReference>
<dbReference type="Gene3D" id="3.30.710.10">
    <property type="entry name" value="Potassium Channel Kv1.1, Chain A"/>
    <property type="match status" value="1"/>
</dbReference>
<feature type="domain" description="BTB" evidence="2">
    <location>
        <begin position="138"/>
        <end position="247"/>
    </location>
</feature>
<dbReference type="InterPro" id="IPR045068">
    <property type="entry name" value="BACURD1-3"/>
</dbReference>
<comment type="caution">
    <text evidence="3">The sequence shown here is derived from an EMBL/GenBank/DDBJ whole genome shotgun (WGS) entry which is preliminary data.</text>
</comment>
<name>A0AA88XVH3_PINIB</name>
<dbReference type="GO" id="GO:0051260">
    <property type="term" value="P:protein homooligomerization"/>
    <property type="evidence" value="ECO:0007669"/>
    <property type="project" value="InterPro"/>
</dbReference>
<dbReference type="PANTHER" id="PTHR11145:SF8">
    <property type="entry name" value="RE57120P"/>
    <property type="match status" value="1"/>
</dbReference>
<dbReference type="InterPro" id="IPR000210">
    <property type="entry name" value="BTB/POZ_dom"/>
</dbReference>
<dbReference type="PANTHER" id="PTHR11145">
    <property type="entry name" value="BTB/POZ DOMAIN-CONTAINING ADAPTER FOR CUL3-MEDIATED RHOA DEGRADATION PROTEIN FAMILY MEMBER"/>
    <property type="match status" value="1"/>
</dbReference>
<evidence type="ECO:0000313" key="4">
    <source>
        <dbReference type="Proteomes" id="UP001186944"/>
    </source>
</evidence>
<dbReference type="AlphaFoldDB" id="A0AA88XVH3"/>
<dbReference type="Proteomes" id="UP001186944">
    <property type="component" value="Unassembled WGS sequence"/>
</dbReference>
<evidence type="ECO:0000256" key="1">
    <source>
        <dbReference type="SAM" id="MobiDB-lite"/>
    </source>
</evidence>
<keyword evidence="4" id="KW-1185">Reference proteome</keyword>
<feature type="region of interest" description="Disordered" evidence="1">
    <location>
        <begin position="1"/>
        <end position="63"/>
    </location>
</feature>
<proteinExistence type="predicted"/>
<organism evidence="3 4">
    <name type="scientific">Pinctada imbricata</name>
    <name type="common">Atlantic pearl-oyster</name>
    <name type="synonym">Pinctada martensii</name>
    <dbReference type="NCBI Taxonomy" id="66713"/>
    <lineage>
        <taxon>Eukaryota</taxon>
        <taxon>Metazoa</taxon>
        <taxon>Spiralia</taxon>
        <taxon>Lophotrochozoa</taxon>
        <taxon>Mollusca</taxon>
        <taxon>Bivalvia</taxon>
        <taxon>Autobranchia</taxon>
        <taxon>Pteriomorphia</taxon>
        <taxon>Pterioida</taxon>
        <taxon>Pterioidea</taxon>
        <taxon>Pteriidae</taxon>
        <taxon>Pinctada</taxon>
    </lineage>
</organism>
<dbReference type="InterPro" id="IPR011333">
    <property type="entry name" value="SKP1/BTB/POZ_sf"/>
</dbReference>
<protein>
    <recommendedName>
        <fullName evidence="2">BTB domain-containing protein</fullName>
    </recommendedName>
</protein>
<dbReference type="EMBL" id="VSWD01000009">
    <property type="protein sequence ID" value="KAK3092623.1"/>
    <property type="molecule type" value="Genomic_DNA"/>
</dbReference>
<gene>
    <name evidence="3" type="ORF">FSP39_005081</name>
</gene>
<reference evidence="3" key="1">
    <citation type="submission" date="2019-08" db="EMBL/GenBank/DDBJ databases">
        <title>The improved chromosome-level genome for the pearl oyster Pinctada fucata martensii using PacBio sequencing and Hi-C.</title>
        <authorList>
            <person name="Zheng Z."/>
        </authorList>
    </citation>
    <scope>NUCLEOTIDE SEQUENCE</scope>
    <source>
        <strain evidence="3">ZZ-2019</strain>
        <tissue evidence="3">Adductor muscle</tissue>
    </source>
</reference>
<feature type="compositionally biased region" description="Low complexity" evidence="1">
    <location>
        <begin position="26"/>
        <end position="49"/>
    </location>
</feature>
<dbReference type="SUPFAM" id="SSF54695">
    <property type="entry name" value="POZ domain"/>
    <property type="match status" value="1"/>
</dbReference>
<sequence>MKPTLQDLAAAEPQLQDLTAKEPKQQDPTLQDPADPTQQDPADPTQLDPADQDQKEKLARTFKRLFGDEPALSESEEDDDNCPLVSPDISISEPVQVSTLSRTVIVTREREFDKLDSGTQTKADDLGPLEELRTMQKEVVELIVGGRSFLTTSRTLTKYPESILSKMINHTDVSPMKTTPDGIAVYFLDRDPEFFPVVLHFLRDGPMNIQCHLPTDPVSLRKIHMEAIYYGLFKLSSIIAHRMCNFLMGSDTFSPLEE</sequence>
<dbReference type="SMART" id="SM00225">
    <property type="entry name" value="BTB"/>
    <property type="match status" value="1"/>
</dbReference>
<dbReference type="CDD" id="cd18316">
    <property type="entry name" value="BTB_POZ_KCTD-like"/>
    <property type="match status" value="1"/>
</dbReference>
<dbReference type="InterPro" id="IPR003131">
    <property type="entry name" value="T1-type_BTB"/>
</dbReference>
<accession>A0AA88XVH3</accession>